<dbReference type="InterPro" id="IPR058533">
    <property type="entry name" value="Cation_efflux_TM"/>
</dbReference>
<sequence>MGKYSGKTCRLLTMLGMTASFFLVEIIVGYVTNSIALVADSFHMLSDVVALIVGFASVRISKWQTHKNTFGWIRAEILGAFVNAVFLIALCFSILVESLKRLVEIEEIKDPKLLLIVGSLGLAVNLIGLCLFHEHGHSHGGGSHSHSHEKVALVDKAENGHVKNSNGKHSHGHGHSHTSALENSAEIDGVVIEMEDDPQTASGSQLNMRGVFLHVLGDALGSVIVIISALLIWFVEADWKYYMDPAMSILMVIIILSTTAPLLRDSGLILLQTVPGHIRVHKLKEDIEKIEGVLALHEFHVWQLAGNKIIASAHIHVHNLQEYMVVAEKLKDIFHKAGIHSTTIQPEIIDEFDAVDFPKNQNCSLECGPNKNCLVDTCCAPKSKQELARRSSKENSPTRSSPNHNKLKTSASSPCFD</sequence>
<comment type="subcellular location">
    <subcellularLocation>
        <location evidence="1">Membrane</location>
        <topology evidence="1">Multi-pass membrane protein</topology>
    </subcellularLocation>
</comment>
<name>A0A8S3VLJ6_MYTED</name>
<dbReference type="EMBL" id="CAJPWZ010003339">
    <property type="protein sequence ID" value="CAG2258158.1"/>
    <property type="molecule type" value="Genomic_DNA"/>
</dbReference>
<feature type="transmembrane region" description="Helical" evidence="9">
    <location>
        <begin position="42"/>
        <end position="60"/>
    </location>
</feature>
<dbReference type="Pfam" id="PF01545">
    <property type="entry name" value="Cation_efflux"/>
    <property type="match status" value="1"/>
</dbReference>
<dbReference type="PANTHER" id="PTHR45820">
    <property type="entry name" value="FI23527P1"/>
    <property type="match status" value="1"/>
</dbReference>
<feature type="domain" description="Cation efflux protein transmembrane" evidence="10">
    <location>
        <begin position="13"/>
        <end position="271"/>
    </location>
</feature>
<evidence type="ECO:0000256" key="1">
    <source>
        <dbReference type="ARBA" id="ARBA00004141"/>
    </source>
</evidence>
<keyword evidence="5" id="KW-0862">Zinc</keyword>
<evidence type="ECO:0000256" key="7">
    <source>
        <dbReference type="ARBA" id="ARBA00023136"/>
    </source>
</evidence>
<evidence type="ECO:0000259" key="11">
    <source>
        <dbReference type="Pfam" id="PF16916"/>
    </source>
</evidence>
<dbReference type="AlphaFoldDB" id="A0A8S3VLJ6"/>
<protein>
    <submittedName>
        <fullName evidence="12">SLC30A1</fullName>
    </submittedName>
</protein>
<keyword evidence="6 9" id="KW-1133">Transmembrane helix</keyword>
<feature type="transmembrane region" description="Helical" evidence="9">
    <location>
        <begin position="72"/>
        <end position="95"/>
    </location>
</feature>
<evidence type="ECO:0000256" key="8">
    <source>
        <dbReference type="SAM" id="MobiDB-lite"/>
    </source>
</evidence>
<proteinExistence type="inferred from homology"/>
<evidence type="ECO:0000256" key="9">
    <source>
        <dbReference type="SAM" id="Phobius"/>
    </source>
</evidence>
<dbReference type="GO" id="GO:0005385">
    <property type="term" value="F:zinc ion transmembrane transporter activity"/>
    <property type="evidence" value="ECO:0007669"/>
    <property type="project" value="TreeGrafter"/>
</dbReference>
<feature type="transmembrane region" description="Helical" evidence="9">
    <location>
        <begin position="115"/>
        <end position="132"/>
    </location>
</feature>
<feature type="domain" description="Cation efflux protein cytoplasmic" evidence="11">
    <location>
        <begin position="277"/>
        <end position="347"/>
    </location>
</feature>
<evidence type="ECO:0000256" key="2">
    <source>
        <dbReference type="ARBA" id="ARBA00008873"/>
    </source>
</evidence>
<evidence type="ECO:0000313" key="13">
    <source>
        <dbReference type="Proteomes" id="UP000683360"/>
    </source>
</evidence>
<keyword evidence="3" id="KW-0813">Transport</keyword>
<evidence type="ECO:0000256" key="3">
    <source>
        <dbReference type="ARBA" id="ARBA00022448"/>
    </source>
</evidence>
<dbReference type="NCBIfam" id="TIGR01297">
    <property type="entry name" value="CDF"/>
    <property type="match status" value="1"/>
</dbReference>
<organism evidence="12 13">
    <name type="scientific">Mytilus edulis</name>
    <name type="common">Blue mussel</name>
    <dbReference type="NCBI Taxonomy" id="6550"/>
    <lineage>
        <taxon>Eukaryota</taxon>
        <taxon>Metazoa</taxon>
        <taxon>Spiralia</taxon>
        <taxon>Lophotrochozoa</taxon>
        <taxon>Mollusca</taxon>
        <taxon>Bivalvia</taxon>
        <taxon>Autobranchia</taxon>
        <taxon>Pteriomorphia</taxon>
        <taxon>Mytilida</taxon>
        <taxon>Mytiloidea</taxon>
        <taxon>Mytilidae</taxon>
        <taxon>Mytilinae</taxon>
        <taxon>Mytilus</taxon>
    </lineage>
</organism>
<feature type="transmembrane region" description="Helical" evidence="9">
    <location>
        <begin position="246"/>
        <end position="263"/>
    </location>
</feature>
<dbReference type="Gene3D" id="1.20.1510.10">
    <property type="entry name" value="Cation efflux protein transmembrane domain"/>
    <property type="match status" value="1"/>
</dbReference>
<dbReference type="InterPro" id="IPR002524">
    <property type="entry name" value="Cation_efflux"/>
</dbReference>
<comment type="similarity">
    <text evidence="2">Belongs to the cation diffusion facilitator (CDF) transporter (TC 2.A.4) family. SLC30A subfamily.</text>
</comment>
<comment type="caution">
    <text evidence="12">The sequence shown here is derived from an EMBL/GenBank/DDBJ whole genome shotgun (WGS) entry which is preliminary data.</text>
</comment>
<dbReference type="InterPro" id="IPR027469">
    <property type="entry name" value="Cation_efflux_TMD_sf"/>
</dbReference>
<feature type="transmembrane region" description="Helical" evidence="9">
    <location>
        <begin position="12"/>
        <end position="30"/>
    </location>
</feature>
<evidence type="ECO:0000313" key="12">
    <source>
        <dbReference type="EMBL" id="CAG2258158.1"/>
    </source>
</evidence>
<dbReference type="SUPFAM" id="SSF160240">
    <property type="entry name" value="Cation efflux protein cytoplasmic domain-like"/>
    <property type="match status" value="1"/>
</dbReference>
<evidence type="ECO:0000259" key="10">
    <source>
        <dbReference type="Pfam" id="PF01545"/>
    </source>
</evidence>
<feature type="compositionally biased region" description="Polar residues" evidence="8">
    <location>
        <begin position="394"/>
        <end position="417"/>
    </location>
</feature>
<dbReference type="PANTHER" id="PTHR45820:SF4">
    <property type="entry name" value="ZINC TRANSPORTER 63C, ISOFORM F"/>
    <property type="match status" value="1"/>
</dbReference>
<feature type="transmembrane region" description="Helical" evidence="9">
    <location>
        <begin position="211"/>
        <end position="234"/>
    </location>
</feature>
<keyword evidence="4 9" id="KW-0812">Transmembrane</keyword>
<dbReference type="Pfam" id="PF16916">
    <property type="entry name" value="ZT_dimer"/>
    <property type="match status" value="1"/>
</dbReference>
<dbReference type="GO" id="GO:0016020">
    <property type="term" value="C:membrane"/>
    <property type="evidence" value="ECO:0007669"/>
    <property type="project" value="UniProtKB-SubCell"/>
</dbReference>
<dbReference type="SUPFAM" id="SSF161111">
    <property type="entry name" value="Cation efflux protein transmembrane domain-like"/>
    <property type="match status" value="1"/>
</dbReference>
<feature type="region of interest" description="Disordered" evidence="8">
    <location>
        <begin position="386"/>
        <end position="417"/>
    </location>
</feature>
<evidence type="ECO:0000256" key="6">
    <source>
        <dbReference type="ARBA" id="ARBA00022989"/>
    </source>
</evidence>
<dbReference type="InterPro" id="IPR036837">
    <property type="entry name" value="Cation_efflux_CTD_sf"/>
</dbReference>
<dbReference type="Proteomes" id="UP000683360">
    <property type="component" value="Unassembled WGS sequence"/>
</dbReference>
<keyword evidence="13" id="KW-1185">Reference proteome</keyword>
<dbReference type="InterPro" id="IPR027470">
    <property type="entry name" value="Cation_efflux_CTD"/>
</dbReference>
<evidence type="ECO:0000256" key="4">
    <source>
        <dbReference type="ARBA" id="ARBA00022692"/>
    </source>
</evidence>
<reference evidence="12" key="1">
    <citation type="submission" date="2021-03" db="EMBL/GenBank/DDBJ databases">
        <authorList>
            <person name="Bekaert M."/>
        </authorList>
    </citation>
    <scope>NUCLEOTIDE SEQUENCE</scope>
</reference>
<keyword evidence="7 9" id="KW-0472">Membrane</keyword>
<evidence type="ECO:0000256" key="5">
    <source>
        <dbReference type="ARBA" id="ARBA00022833"/>
    </source>
</evidence>
<accession>A0A8S3VLJ6</accession>
<dbReference type="GO" id="GO:0010312">
    <property type="term" value="P:detoxification of zinc ion"/>
    <property type="evidence" value="ECO:0007669"/>
    <property type="project" value="TreeGrafter"/>
</dbReference>
<dbReference type="GO" id="GO:0006882">
    <property type="term" value="P:intracellular zinc ion homeostasis"/>
    <property type="evidence" value="ECO:0007669"/>
    <property type="project" value="TreeGrafter"/>
</dbReference>
<gene>
    <name evidence="12" type="ORF">MEDL_69362</name>
</gene>
<dbReference type="OrthoDB" id="29444at2759"/>